<keyword evidence="9" id="KW-1185">Reference proteome</keyword>
<comment type="similarity">
    <text evidence="4">Belongs to the huntingtin family.</text>
</comment>
<feature type="region of interest" description="Disordered" evidence="8">
    <location>
        <begin position="423"/>
        <end position="448"/>
    </location>
</feature>
<keyword evidence="5" id="KW-0963">Cytoplasm</keyword>
<dbReference type="PRINTS" id="PR00375">
    <property type="entry name" value="HUNTINGTIN"/>
</dbReference>
<dbReference type="InParanoid" id="A0A6J0B8L8"/>
<dbReference type="GeneID" id="107217510"/>
<dbReference type="InterPro" id="IPR048413">
    <property type="entry name" value="Htt_C-HEAT_rpt"/>
</dbReference>
<evidence type="ECO:0000256" key="6">
    <source>
        <dbReference type="ARBA" id="ARBA00023242"/>
    </source>
</evidence>
<evidence type="ECO:0000256" key="2">
    <source>
        <dbReference type="ARBA" id="ARBA00004123"/>
    </source>
</evidence>
<dbReference type="RefSeq" id="XP_015510552.1">
    <property type="nucleotide sequence ID" value="XM_015655066.2"/>
</dbReference>
<dbReference type="FunCoup" id="A0A6J0B8L8">
    <property type="interactions" value="1454"/>
</dbReference>
<dbReference type="InterPro" id="IPR016024">
    <property type="entry name" value="ARM-type_fold"/>
</dbReference>
<dbReference type="GO" id="GO:0005737">
    <property type="term" value="C:cytoplasm"/>
    <property type="evidence" value="ECO:0007669"/>
    <property type="project" value="UniProtKB-SubCell"/>
</dbReference>
<dbReference type="InterPro" id="IPR000091">
    <property type="entry name" value="Huntingtin"/>
</dbReference>
<accession>A0A6J0B8L8</accession>
<dbReference type="CTD" id="3064"/>
<dbReference type="InterPro" id="IPR021133">
    <property type="entry name" value="HEAT_type_2"/>
</dbReference>
<dbReference type="Pfam" id="PF20926">
    <property type="entry name" value="Htt_N-HEAT_1"/>
    <property type="match status" value="1"/>
</dbReference>
<evidence type="ECO:0000313" key="10">
    <source>
        <dbReference type="RefSeq" id="XP_015510552.1"/>
    </source>
</evidence>
<evidence type="ECO:0000256" key="4">
    <source>
        <dbReference type="ARBA" id="ARBA00007153"/>
    </source>
</evidence>
<evidence type="ECO:0000256" key="7">
    <source>
        <dbReference type="PROSITE-ProRule" id="PRU00103"/>
    </source>
</evidence>
<feature type="region of interest" description="Disordered" evidence="8">
    <location>
        <begin position="983"/>
        <end position="1019"/>
    </location>
</feature>
<keyword evidence="6" id="KW-0539">Nucleus</keyword>
<organism evidence="10">
    <name type="scientific">Neodiprion lecontei</name>
    <name type="common">Redheaded pine sawfly</name>
    <dbReference type="NCBI Taxonomy" id="441921"/>
    <lineage>
        <taxon>Eukaryota</taxon>
        <taxon>Metazoa</taxon>
        <taxon>Ecdysozoa</taxon>
        <taxon>Arthropoda</taxon>
        <taxon>Hexapoda</taxon>
        <taxon>Insecta</taxon>
        <taxon>Pterygota</taxon>
        <taxon>Neoptera</taxon>
        <taxon>Endopterygota</taxon>
        <taxon>Hymenoptera</taxon>
        <taxon>Tenthredinoidea</taxon>
        <taxon>Diprionidae</taxon>
        <taxon>Diprioninae</taxon>
        <taxon>Neodiprion</taxon>
    </lineage>
</organism>
<evidence type="ECO:0000256" key="5">
    <source>
        <dbReference type="ARBA" id="ARBA00022490"/>
    </source>
</evidence>
<comment type="function">
    <text evidence="1">May play a role in microtubule-mediated transport or vesicle function.</text>
</comment>
<comment type="subcellular location">
    <subcellularLocation>
        <location evidence="3">Cytoplasm</location>
    </subcellularLocation>
    <subcellularLocation>
        <location evidence="2">Nucleus</location>
    </subcellularLocation>
</comment>
<dbReference type="InterPro" id="IPR048412">
    <property type="entry name" value="Htt_bridge"/>
</dbReference>
<feature type="repeat" description="HEAT" evidence="7">
    <location>
        <begin position="705"/>
        <end position="743"/>
    </location>
</feature>
<dbReference type="SUPFAM" id="SSF48371">
    <property type="entry name" value="ARM repeat"/>
    <property type="match status" value="2"/>
</dbReference>
<dbReference type="KEGG" id="nlo:107217510"/>
<dbReference type="InterPro" id="IPR048411">
    <property type="entry name" value="Htt_N_HEAT_rpt-1"/>
</dbReference>
<dbReference type="Pfam" id="PF12372">
    <property type="entry name" value="Htt_N-HEAT"/>
    <property type="match status" value="1"/>
</dbReference>
<name>A0A6J0B8L8_NEOLC</name>
<evidence type="ECO:0000256" key="1">
    <source>
        <dbReference type="ARBA" id="ARBA00002907"/>
    </source>
</evidence>
<dbReference type="PROSITE" id="PS50077">
    <property type="entry name" value="HEAT_REPEAT"/>
    <property type="match status" value="1"/>
</dbReference>
<proteinExistence type="inferred from homology"/>
<dbReference type="OrthoDB" id="10065698at2759"/>
<dbReference type="InterPro" id="IPR024613">
    <property type="entry name" value="Huntingtin_N_HEAT_rpt-2"/>
</dbReference>
<feature type="compositionally biased region" description="Basic and acidic residues" evidence="8">
    <location>
        <begin position="1002"/>
        <end position="1019"/>
    </location>
</feature>
<reference evidence="10" key="1">
    <citation type="submission" date="2025-08" db="UniProtKB">
        <authorList>
            <consortium name="RefSeq"/>
        </authorList>
    </citation>
    <scope>IDENTIFICATION</scope>
    <source>
        <tissue evidence="10">Thorax and Abdomen</tissue>
    </source>
</reference>
<evidence type="ECO:0000256" key="3">
    <source>
        <dbReference type="ARBA" id="ARBA00004496"/>
    </source>
</evidence>
<dbReference type="PANTHER" id="PTHR10170">
    <property type="entry name" value="HUNTINGTON DISEASE PROTEIN"/>
    <property type="match status" value="1"/>
</dbReference>
<dbReference type="Pfam" id="PF20927">
    <property type="entry name" value="Htt_C-HEAT"/>
    <property type="match status" value="2"/>
</dbReference>
<dbReference type="InterPro" id="IPR028426">
    <property type="entry name" value="Huntingtin_fam"/>
</dbReference>
<dbReference type="GO" id="GO:0005634">
    <property type="term" value="C:nucleus"/>
    <property type="evidence" value="ECO:0007669"/>
    <property type="project" value="UniProtKB-SubCell"/>
</dbReference>
<gene>
    <name evidence="10" type="primary">LOC107217510</name>
</gene>
<evidence type="ECO:0000313" key="9">
    <source>
        <dbReference type="Proteomes" id="UP000829291"/>
    </source>
</evidence>
<protein>
    <submittedName>
        <fullName evidence="10">Huntingtin isoform X1</fullName>
    </submittedName>
</protein>
<dbReference type="InterPro" id="IPR011989">
    <property type="entry name" value="ARM-like"/>
</dbReference>
<dbReference type="Pfam" id="PF20925">
    <property type="entry name" value="Htt_bridge"/>
    <property type="match status" value="1"/>
</dbReference>
<evidence type="ECO:0000256" key="8">
    <source>
        <dbReference type="SAM" id="MobiDB-lite"/>
    </source>
</evidence>
<dbReference type="Proteomes" id="UP000829291">
    <property type="component" value="Chromosome 3"/>
</dbReference>
<dbReference type="Gene3D" id="1.25.10.10">
    <property type="entry name" value="Leucine-rich Repeat Variant"/>
    <property type="match status" value="2"/>
</dbReference>
<sequence>MATINGILKAVDTLKNLQLQDTSHDCAARKKEKIAYCTTVADGICSSAARLTPKFSQVLNVAIETLLMLCDDSESDVRMVADECLNRIIRGAMTDGNIVKVQIVLYCEIKKNGTARTLRTALWRFAQLGHMIRPLKGKAYVANLIPCIVAIAQRSEESVIETLANSLPLILKTLGNFTTDSNVKTLLNAFCQNIPSTQAVFRRTAANMILTTCLNSRNPQAFLLHVLQYMIDTLVPITDDEDRVTTVIGVFGCLRIIIPHIDETSNLSQPDVPLHSFIQVYELCLHFARWHSDHNVVNAALETLAQLLQFPLKELVPILVSCQGITRSRIAMNENTARLSLGPMSGSNVTISGRNLDSTLNLFDPDIPEIKPTVEKWIVDSENVLPVIQRPHIKQADTNQVIGKKEKSLENYSSLIIGSLDSEGIEEESDTGSDIGKAERSPDLSLPSLQSKEDEYLDEVSSSVTSLHRTSSGVLYHECDIGMFTDADVPLKYCCRYLVSSFLLTGIPGQLIPDKMFRVSVKSLALTCIGHILRLYPNLLLSTIDKTPNSNAEQQYISDILLFANHMDPQIRGNVAMVIGYFLKAVFLQSGDKYRNMEIFLRSTVPDRMKDNILSLENLTALLLEGLKDESATTCRQTLLALNLCLTELIESANNKYALPILKALPLLVKNPYFLVKIKLVEVLSNLPYTTVEYITGGPHFQKNVISVMVELLGDQDQRVRHATATAIVQIVPLLYYQHPHENTVTRKASKLTERYLSDMISNPLENSSFQTGNNSSFNSLPKPFDSLCQQDGDEYDERIESVLSRIISLLTQKLVVGSSKYLNYGCCETLSLLSETFLTTIYPRAWDCLIPKPIVKKTYKRSNSRGDTINEAQPAGGPVAPTSNALISLTVSFLSSSPLSLDLSTHRHLMILAGNLASGMAVCNLKPNEPVNKSDSEPVKLWGLFKEKQIHQHFEQLLTHVVRILNTFVHVIDEVHLQHPNTKSALPPLPTAQALSPKRKLISDQKSKDKEEKTSSSKFGREQMGVFTNFPHYMKLYEILKAANTNYKSTLESEASKMYLSLLNATLQVLSQILEIATIHEAGRIAEEILHYLQTTVILSPTATVQCVQQLLKCLFGSNLSVRWIDPDYQKNFERRNIFRDDSKGFYTQCFQTPARQMADMIKTIGNNCRSGNDPSSGWIGLIQRKGDRKMSSVFRSLSRYPDQKASVASFIRLFEPMVIKSLKQYTVTSCVSLQCRVLLLLSQLVQLRVNYCLLDQDQIFIGFVLKQFEFIEDGYIHETEELIPKIFNFLVQLSYEKYHSKVIIGIPKIIQLCDGLMASGQSPLTHCIPALVPLIEDIFLIRGSSSTVAEQKELETTRDVLVSMLLRLVEYHQVIQLLAACLTESRYSSDGNGEEKWTRWSRLTIDSILPVLASGKVRLESKEAHIALVKLFSAVSPTVFRPVDPLLKVLFIQTPMAQDSVLTMERWLGMVNVVLLALISYAKEEAMLARLSDLSLYNANFYSGSLYTSKEPMSDPLNVRSASAYDIAPEKVLARFLFKVIGLITSKVYDLVGLINYKNHDCYLGAANSVGSDNYLIQQFSFFLQLSIHMFESGSHCKVANAAMQMMQGRNVLQEDRLMLTELNFLMLQLASKCPILTCQWAYLMTLLSYSEMYFWEEILAKQSPNNAVRSTLSRYNPSAVNSDQTELTSNLCNINGEIVRKGSTILFCDYVCENINDAEPLTWLLVNHIEETISLAREPPVKELLAAAVHRNPAASGLLVQAIAARCLDLSKPSFVKRLLQCLEGTHQSQSGALILAMVPRLLTSKHIALCRLAAKIASRRAEVLLTLNTEDIKTQLPRDDFIEMMNILLSTRLAKKYGSLVSLLNKLGAQHYDLSPLELEQRRPFNPSSIKGIQLDRNWFYLQTKLRCCHNNRKYSLLESAELLGNMNYEDSLQIMSSNDFNSKIVKECFKLGIRYTVKKCQELGFSRNGEETDIVFEENDLYKAAKECLLQHVQNINELVPKQREIFHPVGRDMSTKEAKYAAKLSELMNDNVYWNTLLTIIPSVTVYIETLPVLVKYGLSEIDTKFEDVLAKFGLLCFEVIHWMIKECENDKRKLNPEELESALRCAEAVLKNQNLHKAFGSNHYWVCTASATLTRIVEHFLASNQRLPVVNSCGLKPALENNETRPYAQACIEMAMLVAWLEKYQGEGTPDNIPLFLFNPIKSLIITVSREPLVNSFVLTPPLVWKHGWHVVGSGPTKCLVPLLSSESNLLHEVEVLEQFIYRLTLLGWTSRLQFEETWMALLSLLNITQNEGMSFDELAVSIQATSLAVQAITNLLTQTLLLPCPGNPVNSTFIHQSRDPQLSVHKINSQKLYLIQETLISKFEYVNESKSMHGLTLDHIFRRGNIERVSNRHQYSYSQFSLPYLWASCSLHEDKLSSSVLELKKYRNNVLESLSLDLNSCLHFLLELYSSWTMPRVNTPLRLLNEVTKSILAISELFTERFQYQWMLDTCLDLSRVHPIENEILHQYLVIAVCKATAVLTPLNGETLEKVKRLVETSLKSGFLPARVFALQGTLYLLQSAVFAGCEETMNIIHPLAIEYIQKHIDAQDSQGVLSQSEEHQGVMWALVFFLLEHAEDTPPDAEAPAVLELVLSLVNTQNISTSLHQTLLQGLERLVATRSVVGKVAEQIVKVAVDRLKQASPILALPALQLLLTCMYTGAAEKLNNPEIEEPLPDEEPEVLVQSIERTSAIFDRIKKGYPMEVEVLCAVLPGVLGDFFPPWEILTKVIGEFLSPQQPHPRLLSAVVFQVCERACNSAQLGLLQEWVVFSLPNFIQSLPIAMSTWCLSCFFISASTNPWLRAFFPHVQSRIGKYEYEDKKILCISAADFYQKLSNTNQKMAFVETFETAAKEPGTPFSDILASL</sequence>
<dbReference type="PANTHER" id="PTHR10170:SF10">
    <property type="entry name" value="HUNTINGTIN"/>
    <property type="match status" value="1"/>
</dbReference>